<accession>A0A941B5R3</accession>
<organism evidence="2 3">
    <name type="scientific">Streptomyces tagetis</name>
    <dbReference type="NCBI Taxonomy" id="2820809"/>
    <lineage>
        <taxon>Bacteria</taxon>
        <taxon>Bacillati</taxon>
        <taxon>Actinomycetota</taxon>
        <taxon>Actinomycetes</taxon>
        <taxon>Kitasatosporales</taxon>
        <taxon>Streptomycetaceae</taxon>
        <taxon>Streptomyces</taxon>
    </lineage>
</organism>
<reference evidence="2" key="1">
    <citation type="submission" date="2021-04" db="EMBL/GenBank/DDBJ databases">
        <title>Genome seq and assembly of Streptomyces sp. RG38.</title>
        <authorList>
            <person name="Chhetri G."/>
        </authorList>
    </citation>
    <scope>NUCLEOTIDE SEQUENCE</scope>
    <source>
        <strain evidence="2">RG38</strain>
    </source>
</reference>
<name>A0A941B5R3_9ACTN</name>
<evidence type="ECO:0000313" key="3">
    <source>
        <dbReference type="Proteomes" id="UP000677875"/>
    </source>
</evidence>
<sequence length="64" mass="6765">MDLDLESLAVWGTAARIFAPDLRRAGRHLLADALRGEVGRLLPERGGPAAPSPALDATTRDSEA</sequence>
<dbReference type="EMBL" id="JAGPNL010000011">
    <property type="protein sequence ID" value="MBQ0830517.1"/>
    <property type="molecule type" value="Genomic_DNA"/>
</dbReference>
<keyword evidence="3" id="KW-1185">Reference proteome</keyword>
<feature type="region of interest" description="Disordered" evidence="1">
    <location>
        <begin position="41"/>
        <end position="64"/>
    </location>
</feature>
<gene>
    <name evidence="2" type="ORF">J5Y05_29115</name>
</gene>
<comment type="caution">
    <text evidence="2">The sequence shown here is derived from an EMBL/GenBank/DDBJ whole genome shotgun (WGS) entry which is preliminary data.</text>
</comment>
<dbReference type="RefSeq" id="WP_210876449.1">
    <property type="nucleotide sequence ID" value="NZ_JAGPNL010000011.1"/>
</dbReference>
<evidence type="ECO:0000256" key="1">
    <source>
        <dbReference type="SAM" id="MobiDB-lite"/>
    </source>
</evidence>
<proteinExistence type="predicted"/>
<evidence type="ECO:0000313" key="2">
    <source>
        <dbReference type="EMBL" id="MBQ0830517.1"/>
    </source>
</evidence>
<protein>
    <submittedName>
        <fullName evidence="2">Uncharacterized protein</fullName>
    </submittedName>
</protein>
<dbReference type="Proteomes" id="UP000677875">
    <property type="component" value="Unassembled WGS sequence"/>
</dbReference>
<dbReference type="AlphaFoldDB" id="A0A941B5R3"/>